<dbReference type="InterPro" id="IPR000210">
    <property type="entry name" value="BTB/POZ_dom"/>
</dbReference>
<organism evidence="2 3">
    <name type="scientific">Araneus ventricosus</name>
    <name type="common">Orbweaver spider</name>
    <name type="synonym">Epeira ventricosa</name>
    <dbReference type="NCBI Taxonomy" id="182803"/>
    <lineage>
        <taxon>Eukaryota</taxon>
        <taxon>Metazoa</taxon>
        <taxon>Ecdysozoa</taxon>
        <taxon>Arthropoda</taxon>
        <taxon>Chelicerata</taxon>
        <taxon>Arachnida</taxon>
        <taxon>Araneae</taxon>
        <taxon>Araneomorphae</taxon>
        <taxon>Entelegynae</taxon>
        <taxon>Araneoidea</taxon>
        <taxon>Araneidae</taxon>
        <taxon>Araneus</taxon>
    </lineage>
</organism>
<dbReference type="PROSITE" id="PS50097">
    <property type="entry name" value="BTB"/>
    <property type="match status" value="1"/>
</dbReference>
<proteinExistence type="predicted"/>
<evidence type="ECO:0000259" key="1">
    <source>
        <dbReference type="PROSITE" id="PS50097"/>
    </source>
</evidence>
<reference evidence="2 3" key="1">
    <citation type="journal article" date="2019" name="Sci. Rep.">
        <title>Orb-weaving spider Araneus ventricosus genome elucidates the spidroin gene catalogue.</title>
        <authorList>
            <person name="Kono N."/>
            <person name="Nakamura H."/>
            <person name="Ohtoshi R."/>
            <person name="Moran D.A.P."/>
            <person name="Shinohara A."/>
            <person name="Yoshida Y."/>
            <person name="Fujiwara M."/>
            <person name="Mori M."/>
            <person name="Tomita M."/>
            <person name="Arakawa K."/>
        </authorList>
    </citation>
    <scope>NUCLEOTIDE SEQUENCE [LARGE SCALE GENOMIC DNA]</scope>
</reference>
<keyword evidence="3" id="KW-1185">Reference proteome</keyword>
<dbReference type="Proteomes" id="UP000499080">
    <property type="component" value="Unassembled WGS sequence"/>
</dbReference>
<accession>A0A4Y2E783</accession>
<evidence type="ECO:0000313" key="3">
    <source>
        <dbReference type="Proteomes" id="UP000499080"/>
    </source>
</evidence>
<dbReference type="InterPro" id="IPR011333">
    <property type="entry name" value="SKP1/BTB/POZ_sf"/>
</dbReference>
<sequence>MAETDLNLIDCVPIDDYMRTSCSKKTHTFKLSVGDAWKISGRVCETKFSSFSTCDNICKIKKYGEKDIGDILLVEIISSEEIHCEIFVCDPNEKLLRTCRAKSYHHIEFHYIFNLFGVHVERLISAKNYELTVIGIIRLIKRSEITEICTFPSRSITAFDYLKNLADKLKSSDKNSLQEQILMTVDDYSEFVNKSILCSVSPIFDEMLMHETKKDIKIDDISANVLKSFIHFMYTGLVPNEDFDSLCELYHVGHIYKICDLQNACGDQLWSRLTVENACQLYLMSDCVDDELLKSFVKKFILVYFDKVIRTAAWQSMFLKKPHLALEIINSHDLTRQKHL</sequence>
<dbReference type="PANTHER" id="PTHR24413">
    <property type="entry name" value="SPECKLE-TYPE POZ PROTEIN"/>
    <property type="match status" value="1"/>
</dbReference>
<dbReference type="OrthoDB" id="2311693at2759"/>
<name>A0A4Y2E783_ARAVE</name>
<dbReference type="Gene3D" id="1.25.40.420">
    <property type="match status" value="1"/>
</dbReference>
<dbReference type="Pfam" id="PF00651">
    <property type="entry name" value="BTB"/>
    <property type="match status" value="1"/>
</dbReference>
<comment type="caution">
    <text evidence="2">The sequence shown here is derived from an EMBL/GenBank/DDBJ whole genome shotgun (WGS) entry which is preliminary data.</text>
</comment>
<dbReference type="AlphaFoldDB" id="A0A4Y2E783"/>
<dbReference type="SUPFAM" id="SSF54695">
    <property type="entry name" value="POZ domain"/>
    <property type="match status" value="1"/>
</dbReference>
<dbReference type="EMBL" id="BGPR01000522">
    <property type="protein sequence ID" value="GBM24607.1"/>
    <property type="molecule type" value="Genomic_DNA"/>
</dbReference>
<protein>
    <recommendedName>
        <fullName evidence="1">BTB domain-containing protein</fullName>
    </recommendedName>
</protein>
<evidence type="ECO:0000313" key="2">
    <source>
        <dbReference type="EMBL" id="GBM24607.1"/>
    </source>
</evidence>
<gene>
    <name evidence="2" type="ORF">AVEN_157863_1</name>
</gene>
<dbReference type="SMART" id="SM00225">
    <property type="entry name" value="BTB"/>
    <property type="match status" value="1"/>
</dbReference>
<feature type="domain" description="BTB" evidence="1">
    <location>
        <begin position="179"/>
        <end position="242"/>
    </location>
</feature>
<dbReference type="Gene3D" id="3.30.710.10">
    <property type="entry name" value="Potassium Channel Kv1.1, Chain A"/>
    <property type="match status" value="1"/>
</dbReference>